<dbReference type="AlphaFoldDB" id="A0A415KZQ5"/>
<dbReference type="PROSITE" id="PS51257">
    <property type="entry name" value="PROKAR_LIPOPROTEIN"/>
    <property type="match status" value="1"/>
</dbReference>
<keyword evidence="2" id="KW-0378">Hydrolase</keyword>
<reference evidence="2 3" key="1">
    <citation type="submission" date="2018-08" db="EMBL/GenBank/DDBJ databases">
        <title>A genome reference for cultivated species of the human gut microbiota.</title>
        <authorList>
            <person name="Zou Y."/>
            <person name="Xue W."/>
            <person name="Luo G."/>
        </authorList>
    </citation>
    <scope>NUCLEOTIDE SEQUENCE [LARGE SCALE GENOMIC DNA]</scope>
    <source>
        <strain evidence="2 3">AF38-2</strain>
    </source>
</reference>
<evidence type="ECO:0000313" key="2">
    <source>
        <dbReference type="EMBL" id="RHL41718.1"/>
    </source>
</evidence>
<accession>A0A415KZQ5</accession>
<gene>
    <name evidence="2" type="ORF">DW027_00145</name>
</gene>
<sequence length="592" mass="66123">MKYKHLPSKPMRLYTTIIIFALGFLAYACGDSNDEQKDPGITDNPDPVVPDNPDEPSGQETLYNGIVLPDVWPPTNMDINSYAPMSVSYLDNPPKVVPINVGRQLFVDNFLIESTDLERKFYKPQKYAGNPILKPETALELGPKSGIPGASAKDGGVWWEPREQLFKMWYEAGWLNRLAYATSTDGVNWTRPDLGDGTNAIPTLARFAGNSSAVVLDYDAPDAERYKMFHRASNDDAPDNEGYSMISPDGKRWSYFTPTGPCGDRSTMFYNPFRKKYVYSIRSQGVLGAAPHGRARYYREHSDFLEGAKWTKSTIVFWCNADNKDEPDPEFNLPPELYNLNAVGYESIMLGLHQILLDENDIAKAARRPKITELKVSFSRDGFHWDRPFRDAFIPATRTAGSWDRGYVQSVGGICTVVGDQLRFYYIGFRGDDSHSYMHSNGATGMAILRRDGFASMSTTGEGSLTTRPVTFSGKYLFVNVNCPAGELKVEILNKDNQVIENFSADKCKSVAINSTIQQVEWTDMSDLSSLTDQEVRFRFKLKNGDLYAFWVSPSTNGESNGYVAGGGPGYTSNKDTEGKKAYEQANSLPKL</sequence>
<protein>
    <submittedName>
        <fullName evidence="2">Glycosyl hydrolase family 32</fullName>
    </submittedName>
</protein>
<organism evidence="2 3">
    <name type="scientific">Bacteroides xylanisolvens</name>
    <dbReference type="NCBI Taxonomy" id="371601"/>
    <lineage>
        <taxon>Bacteria</taxon>
        <taxon>Pseudomonadati</taxon>
        <taxon>Bacteroidota</taxon>
        <taxon>Bacteroidia</taxon>
        <taxon>Bacteroidales</taxon>
        <taxon>Bacteroidaceae</taxon>
        <taxon>Bacteroides</taxon>
    </lineage>
</organism>
<proteinExistence type="predicted"/>
<name>A0A415KZQ5_9BACE</name>
<dbReference type="SUPFAM" id="SSF75005">
    <property type="entry name" value="Arabinanase/levansucrase/invertase"/>
    <property type="match status" value="1"/>
</dbReference>
<feature type="region of interest" description="Disordered" evidence="1">
    <location>
        <begin position="559"/>
        <end position="592"/>
    </location>
</feature>
<feature type="region of interest" description="Disordered" evidence="1">
    <location>
        <begin position="35"/>
        <end position="59"/>
    </location>
</feature>
<evidence type="ECO:0000313" key="3">
    <source>
        <dbReference type="Proteomes" id="UP000284495"/>
    </source>
</evidence>
<dbReference type="InterPro" id="IPR023296">
    <property type="entry name" value="Glyco_hydro_beta-prop_sf"/>
</dbReference>
<dbReference type="EMBL" id="QROO01000001">
    <property type="protein sequence ID" value="RHL41718.1"/>
    <property type="molecule type" value="Genomic_DNA"/>
</dbReference>
<evidence type="ECO:0000256" key="1">
    <source>
        <dbReference type="SAM" id="MobiDB-lite"/>
    </source>
</evidence>
<dbReference type="Proteomes" id="UP000284495">
    <property type="component" value="Unassembled WGS sequence"/>
</dbReference>
<comment type="caution">
    <text evidence="2">The sequence shown here is derived from an EMBL/GenBank/DDBJ whole genome shotgun (WGS) entry which is preliminary data.</text>
</comment>
<dbReference type="Gene3D" id="2.115.10.20">
    <property type="entry name" value="Glycosyl hydrolase domain, family 43"/>
    <property type="match status" value="1"/>
</dbReference>
<dbReference type="GO" id="GO:0016787">
    <property type="term" value="F:hydrolase activity"/>
    <property type="evidence" value="ECO:0007669"/>
    <property type="project" value="UniProtKB-KW"/>
</dbReference>